<dbReference type="PANTHER" id="PTHR12599">
    <property type="entry name" value="PTERIN-4-ALPHA-CARBINOLAMINE DEHYDRATASE"/>
    <property type="match status" value="1"/>
</dbReference>
<dbReference type="Pfam" id="PF01329">
    <property type="entry name" value="Pterin_4a"/>
    <property type="match status" value="1"/>
</dbReference>
<organism evidence="2 3">
    <name type="scientific">Nitzschia inconspicua</name>
    <dbReference type="NCBI Taxonomy" id="303405"/>
    <lineage>
        <taxon>Eukaryota</taxon>
        <taxon>Sar</taxon>
        <taxon>Stramenopiles</taxon>
        <taxon>Ochrophyta</taxon>
        <taxon>Bacillariophyta</taxon>
        <taxon>Bacillariophyceae</taxon>
        <taxon>Bacillariophycidae</taxon>
        <taxon>Bacillariales</taxon>
        <taxon>Bacillariaceae</taxon>
        <taxon>Nitzschia</taxon>
    </lineage>
</organism>
<name>A0A9K3L3R2_9STRA</name>
<dbReference type="HAMAP" id="MF_00434">
    <property type="entry name" value="Pterin_4_alpha"/>
    <property type="match status" value="1"/>
</dbReference>
<comment type="caution">
    <text evidence="2">The sequence shown here is derived from an EMBL/GenBank/DDBJ whole genome shotgun (WGS) entry which is preliminary data.</text>
</comment>
<dbReference type="GO" id="GO:0006729">
    <property type="term" value="P:tetrahydrobiopterin biosynthetic process"/>
    <property type="evidence" value="ECO:0007669"/>
    <property type="project" value="InterPro"/>
</dbReference>
<accession>A0A9K3L3R2</accession>
<reference evidence="2" key="1">
    <citation type="journal article" date="2021" name="Sci. Rep.">
        <title>Diploid genomic architecture of Nitzschia inconspicua, an elite biomass production diatom.</title>
        <authorList>
            <person name="Oliver A."/>
            <person name="Podell S."/>
            <person name="Pinowska A."/>
            <person name="Traller J.C."/>
            <person name="Smith S.R."/>
            <person name="McClure R."/>
            <person name="Beliaev A."/>
            <person name="Bohutskyi P."/>
            <person name="Hill E.A."/>
            <person name="Rabines A."/>
            <person name="Zheng H."/>
            <person name="Allen L.Z."/>
            <person name="Kuo A."/>
            <person name="Grigoriev I.V."/>
            <person name="Allen A.E."/>
            <person name="Hazlebeck D."/>
            <person name="Allen E.E."/>
        </authorList>
    </citation>
    <scope>NUCLEOTIDE SEQUENCE</scope>
    <source>
        <strain evidence="2">Hildebrandi</strain>
    </source>
</reference>
<dbReference type="OrthoDB" id="277398at2759"/>
<keyword evidence="3" id="KW-1185">Reference proteome</keyword>
<dbReference type="PANTHER" id="PTHR12599:SF0">
    <property type="entry name" value="PTERIN-4-ALPHA-CARBINOLAMINE DEHYDRATASE"/>
    <property type="match status" value="1"/>
</dbReference>
<evidence type="ECO:0000256" key="1">
    <source>
        <dbReference type="ARBA" id="ARBA00030497"/>
    </source>
</evidence>
<evidence type="ECO:0000313" key="3">
    <source>
        <dbReference type="Proteomes" id="UP000693970"/>
    </source>
</evidence>
<sequence length="140" mass="15684">MLHRMVNGTKSWTLTKEFSQSMAMRGFATKLSDDAVAASIKKLSSSGSPFPWEKVNGKSAITKTFYFADFNQAWSFMSRTALLAEKMDHHPEWFNVYNRVEITLTTHDCDGVSEKDIAMANAMEEYASGLMPFGAHGNNE</sequence>
<dbReference type="Proteomes" id="UP000693970">
    <property type="component" value="Unassembled WGS sequence"/>
</dbReference>
<dbReference type="NCBIfam" id="NF002018">
    <property type="entry name" value="PRK00823.1-3"/>
    <property type="match status" value="1"/>
</dbReference>
<dbReference type="CDD" id="cd00914">
    <property type="entry name" value="PCD_DCoH_subfamily_b"/>
    <property type="match status" value="1"/>
</dbReference>
<proteinExistence type="inferred from homology"/>
<dbReference type="EMBL" id="JAGRRH010000016">
    <property type="protein sequence ID" value="KAG7354757.1"/>
    <property type="molecule type" value="Genomic_DNA"/>
</dbReference>
<dbReference type="GO" id="GO:0008124">
    <property type="term" value="F:4-alpha-hydroxytetrahydrobiopterin dehydratase activity"/>
    <property type="evidence" value="ECO:0007669"/>
    <property type="project" value="InterPro"/>
</dbReference>
<reference evidence="2" key="2">
    <citation type="submission" date="2021-04" db="EMBL/GenBank/DDBJ databases">
        <authorList>
            <person name="Podell S."/>
        </authorList>
    </citation>
    <scope>NUCLEOTIDE SEQUENCE</scope>
    <source>
        <strain evidence="2">Hildebrandi</strain>
    </source>
</reference>
<dbReference type="AlphaFoldDB" id="A0A9K3L3R2"/>
<dbReference type="InterPro" id="IPR001533">
    <property type="entry name" value="Pterin_deHydtase"/>
</dbReference>
<gene>
    <name evidence="2" type="ORF">IV203_004113</name>
</gene>
<protein>
    <recommendedName>
        <fullName evidence="1">4-alpha-hydroxy-tetrahydropterin dehydratase</fullName>
    </recommendedName>
</protein>
<evidence type="ECO:0000313" key="2">
    <source>
        <dbReference type="EMBL" id="KAG7354757.1"/>
    </source>
</evidence>